<gene>
    <name evidence="11" type="ORF">CLIB1423_18S00188</name>
</gene>
<organism evidence="11 12">
    <name type="scientific">[Candida] railenensis</name>
    <dbReference type="NCBI Taxonomy" id="45579"/>
    <lineage>
        <taxon>Eukaryota</taxon>
        <taxon>Fungi</taxon>
        <taxon>Dikarya</taxon>
        <taxon>Ascomycota</taxon>
        <taxon>Saccharomycotina</taxon>
        <taxon>Pichiomycetes</taxon>
        <taxon>Debaryomycetaceae</taxon>
        <taxon>Kurtzmaniella</taxon>
    </lineage>
</organism>
<dbReference type="NCBIfam" id="TIGR00727">
    <property type="entry name" value="ISP4_OPT"/>
    <property type="match status" value="1"/>
</dbReference>
<evidence type="ECO:0000313" key="11">
    <source>
        <dbReference type="EMBL" id="CAH2354633.1"/>
    </source>
</evidence>
<protein>
    <submittedName>
        <fullName evidence="11">Oligopeptide transporter 1</fullName>
    </submittedName>
</protein>
<feature type="transmembrane region" description="Helical" evidence="10">
    <location>
        <begin position="612"/>
        <end position="631"/>
    </location>
</feature>
<feature type="transmembrane region" description="Helical" evidence="10">
    <location>
        <begin position="533"/>
        <end position="553"/>
    </location>
</feature>
<feature type="transmembrane region" description="Helical" evidence="10">
    <location>
        <begin position="195"/>
        <end position="215"/>
    </location>
</feature>
<evidence type="ECO:0000256" key="9">
    <source>
        <dbReference type="SAM" id="MobiDB-lite"/>
    </source>
</evidence>
<keyword evidence="3" id="KW-0813">Transport</keyword>
<keyword evidence="5" id="KW-0571">Peptide transport</keyword>
<dbReference type="GO" id="GO:0016020">
    <property type="term" value="C:membrane"/>
    <property type="evidence" value="ECO:0007669"/>
    <property type="project" value="UniProtKB-SubCell"/>
</dbReference>
<name>A0A9P0W0J6_9ASCO</name>
<dbReference type="GO" id="GO:0015031">
    <property type="term" value="P:protein transport"/>
    <property type="evidence" value="ECO:0007669"/>
    <property type="project" value="UniProtKB-KW"/>
</dbReference>
<keyword evidence="12" id="KW-1185">Reference proteome</keyword>
<reference evidence="11" key="1">
    <citation type="submission" date="2022-03" db="EMBL/GenBank/DDBJ databases">
        <authorList>
            <person name="Legras J.-L."/>
            <person name="Devillers H."/>
            <person name="Grondin C."/>
        </authorList>
    </citation>
    <scope>NUCLEOTIDE SEQUENCE</scope>
    <source>
        <strain evidence="11">CLIB 1423</strain>
    </source>
</reference>
<keyword evidence="7 10" id="KW-1133">Transmembrane helix</keyword>
<dbReference type="PANTHER" id="PTHR22601">
    <property type="entry name" value="ISP4 LIKE PROTEIN"/>
    <property type="match status" value="1"/>
</dbReference>
<accession>A0A9P0W0J6</accession>
<proteinExistence type="inferred from homology"/>
<feature type="transmembrane region" description="Helical" evidence="10">
    <location>
        <begin position="460"/>
        <end position="480"/>
    </location>
</feature>
<feature type="transmembrane region" description="Helical" evidence="10">
    <location>
        <begin position="402"/>
        <end position="424"/>
    </location>
</feature>
<comment type="subcellular location">
    <subcellularLocation>
        <location evidence="1">Membrane</location>
        <topology evidence="1">Multi-pass membrane protein</topology>
    </subcellularLocation>
</comment>
<keyword evidence="6" id="KW-0653">Protein transport</keyword>
<feature type="transmembrane region" description="Helical" evidence="10">
    <location>
        <begin position="334"/>
        <end position="354"/>
    </location>
</feature>
<dbReference type="OrthoDB" id="9986677at2759"/>
<evidence type="ECO:0000256" key="1">
    <source>
        <dbReference type="ARBA" id="ARBA00004141"/>
    </source>
</evidence>
<dbReference type="Proteomes" id="UP000837801">
    <property type="component" value="Unassembled WGS sequence"/>
</dbReference>
<dbReference type="EMBL" id="CAKXYY010000018">
    <property type="protein sequence ID" value="CAH2354633.1"/>
    <property type="molecule type" value="Genomic_DNA"/>
</dbReference>
<dbReference type="GO" id="GO:0035673">
    <property type="term" value="F:oligopeptide transmembrane transporter activity"/>
    <property type="evidence" value="ECO:0007669"/>
    <property type="project" value="InterPro"/>
</dbReference>
<feature type="transmembrane region" description="Helical" evidence="10">
    <location>
        <begin position="255"/>
        <end position="273"/>
    </location>
</feature>
<dbReference type="InterPro" id="IPR004813">
    <property type="entry name" value="OPT"/>
</dbReference>
<sequence>MEKIKSFIGQKEKDDFSETKRVSTDEGDNLVVNPILSIAKSQEFDPVTSRLEKEILEDEYTAIHVEDDSPYPEVRASVPSTDDWELPQNTIRMWTIGMILTMIGCGMNTYFSLHSPSFSITMYVTSILAWPIGKAWHACLPNISIFGAPLNPGPFNLKEHALISIMANVNFAGGAAYATDILLAQNRYYKVDYGWGFDILLILCTQCIGFGLAGVTKKVLVDSPSMIWPQDLVATTFLTNMHINENHPANGWRISRLMFFSVVFSSAFVWYWFPGFIFQALSYFAWPTWIAPNNIVVNQVFGASQGLGIIPLTFDWNQIAGYIGSPLIPPASTIASILFAMVTIYWIITPALYYTNTWYGKYLPISSSTSYDRYQASYNVTKIVKPGTLSFDPEGYKEYSPLFLSTTFAISYGLSFASILATLIHTGLFHGKDIIKQLKQQEKRDVHNRLMERYKPVPEWWYIIVFVIFFAMAIATIEAWDTEFPVWGLIVALLIAIVFLLPVGVIFALTNIAVGLNVVTEFIVGYMIPGKGMAMMLFKTFGYITNSQAIYFVQDMKLGHYMKLKPRVLFSAQMIATIWGCIVQIAVLRWSYGNIEGLCDADQPNNFTCPNGKVFFTASIIWGVIGPGRIFSHGQIYYGLLFFFIIGAVCPIANWLILKKWPNSPVRWLNWPVFFSGTAYIPPATPYNYGAYCLTGLMFGYVIKRKFFHWWTKYNYSLSAGLDIGLAWSSLIIFLAMNTSSTHYMKTPKWWGNDVISSTLEGAGVAYYHTLEDGQSFGPSSW</sequence>
<evidence type="ECO:0000256" key="4">
    <source>
        <dbReference type="ARBA" id="ARBA00022692"/>
    </source>
</evidence>
<comment type="similarity">
    <text evidence="2">Belongs to the oligopeptide OPT transporter family.</text>
</comment>
<evidence type="ECO:0000256" key="2">
    <source>
        <dbReference type="ARBA" id="ARBA00008807"/>
    </source>
</evidence>
<evidence type="ECO:0000313" key="12">
    <source>
        <dbReference type="Proteomes" id="UP000837801"/>
    </source>
</evidence>
<feature type="transmembrane region" description="Helical" evidence="10">
    <location>
        <begin position="715"/>
        <end position="737"/>
    </location>
</feature>
<evidence type="ECO:0000256" key="8">
    <source>
        <dbReference type="ARBA" id="ARBA00023136"/>
    </source>
</evidence>
<evidence type="ECO:0000256" key="6">
    <source>
        <dbReference type="ARBA" id="ARBA00022927"/>
    </source>
</evidence>
<feature type="region of interest" description="Disordered" evidence="9">
    <location>
        <begin position="1"/>
        <end position="23"/>
    </location>
</feature>
<dbReference type="AlphaFoldDB" id="A0A9P0W0J6"/>
<feature type="transmembrane region" description="Helical" evidence="10">
    <location>
        <begin position="686"/>
        <end position="703"/>
    </location>
</feature>
<dbReference type="InterPro" id="IPR004648">
    <property type="entry name" value="Oligpept_transpt"/>
</dbReference>
<dbReference type="NCBIfam" id="TIGR00728">
    <property type="entry name" value="OPT_sfam"/>
    <property type="match status" value="1"/>
</dbReference>
<feature type="transmembrane region" description="Helical" evidence="10">
    <location>
        <begin position="161"/>
        <end position="183"/>
    </location>
</feature>
<feature type="transmembrane region" description="Helical" evidence="10">
    <location>
        <begin position="93"/>
        <end position="113"/>
    </location>
</feature>
<feature type="transmembrane region" description="Helical" evidence="10">
    <location>
        <begin position="574"/>
        <end position="592"/>
    </location>
</feature>
<keyword evidence="8 10" id="KW-0472">Membrane</keyword>
<feature type="transmembrane region" description="Helical" evidence="10">
    <location>
        <begin position="638"/>
        <end position="658"/>
    </location>
</feature>
<feature type="transmembrane region" description="Helical" evidence="10">
    <location>
        <begin position="487"/>
        <end position="513"/>
    </location>
</feature>
<dbReference type="Pfam" id="PF03169">
    <property type="entry name" value="OPT"/>
    <property type="match status" value="1"/>
</dbReference>
<evidence type="ECO:0000256" key="3">
    <source>
        <dbReference type="ARBA" id="ARBA00022448"/>
    </source>
</evidence>
<evidence type="ECO:0000256" key="5">
    <source>
        <dbReference type="ARBA" id="ARBA00022856"/>
    </source>
</evidence>
<keyword evidence="4 10" id="KW-0812">Transmembrane</keyword>
<evidence type="ECO:0000256" key="7">
    <source>
        <dbReference type="ARBA" id="ARBA00022989"/>
    </source>
</evidence>
<comment type="caution">
    <text evidence="11">The sequence shown here is derived from an EMBL/GenBank/DDBJ whole genome shotgun (WGS) entry which is preliminary data.</text>
</comment>
<evidence type="ECO:0000256" key="10">
    <source>
        <dbReference type="SAM" id="Phobius"/>
    </source>
</evidence>